<dbReference type="InterPro" id="IPR036397">
    <property type="entry name" value="RNaseH_sf"/>
</dbReference>
<proteinExistence type="predicted"/>
<protein>
    <recommendedName>
        <fullName evidence="3">Tc1-like transposase DDE domain-containing protein</fullName>
    </recommendedName>
</protein>
<dbReference type="Gene3D" id="3.30.420.10">
    <property type="entry name" value="Ribonuclease H-like superfamily/Ribonuclease H"/>
    <property type="match status" value="1"/>
</dbReference>
<reference evidence="1" key="2">
    <citation type="submission" date="2025-09" db="UniProtKB">
        <authorList>
            <consortium name="Ensembl"/>
        </authorList>
    </citation>
    <scope>IDENTIFICATION</scope>
</reference>
<keyword evidence="2" id="KW-1185">Reference proteome</keyword>
<evidence type="ECO:0000313" key="1">
    <source>
        <dbReference type="Ensembl" id="ENSSGRP00000026348.1"/>
    </source>
</evidence>
<dbReference type="AlphaFoldDB" id="A0A672LQQ0"/>
<dbReference type="InParanoid" id="A0A672LQQ0"/>
<accession>A0A672LQQ0</accession>
<evidence type="ECO:0000313" key="2">
    <source>
        <dbReference type="Proteomes" id="UP000472262"/>
    </source>
</evidence>
<sequence>IRKQGLQNKLNSRKLMGRLYIFQHDNDAKHTAKKVGDFLKQKRIKVLNWPPQKVMERRRLDDVPKNQQELKNLLQQVCENIEVQVYMNLVDSMPRRLQAVIEAKCSPTKY</sequence>
<dbReference type="Proteomes" id="UP000472262">
    <property type="component" value="Unassembled WGS sequence"/>
</dbReference>
<evidence type="ECO:0008006" key="3">
    <source>
        <dbReference type="Google" id="ProtNLM"/>
    </source>
</evidence>
<reference evidence="1" key="1">
    <citation type="submission" date="2025-08" db="UniProtKB">
        <authorList>
            <consortium name="Ensembl"/>
        </authorList>
    </citation>
    <scope>IDENTIFICATION</scope>
</reference>
<dbReference type="OMA" id="NKCAKLV"/>
<dbReference type="Ensembl" id="ENSSGRT00000028385.1">
    <property type="protein sequence ID" value="ENSSGRP00000026348.1"/>
    <property type="gene ID" value="ENSSGRG00000015233.1"/>
</dbReference>
<name>A0A672LQQ0_SINGR</name>
<organism evidence="1 2">
    <name type="scientific">Sinocyclocheilus grahami</name>
    <name type="common">Dianchi golden-line fish</name>
    <name type="synonym">Barbus grahami</name>
    <dbReference type="NCBI Taxonomy" id="75366"/>
    <lineage>
        <taxon>Eukaryota</taxon>
        <taxon>Metazoa</taxon>
        <taxon>Chordata</taxon>
        <taxon>Craniata</taxon>
        <taxon>Vertebrata</taxon>
        <taxon>Euteleostomi</taxon>
        <taxon>Actinopterygii</taxon>
        <taxon>Neopterygii</taxon>
        <taxon>Teleostei</taxon>
        <taxon>Ostariophysi</taxon>
        <taxon>Cypriniformes</taxon>
        <taxon>Cyprinidae</taxon>
        <taxon>Cyprininae</taxon>
        <taxon>Sinocyclocheilus</taxon>
    </lineage>
</organism>
<dbReference type="GO" id="GO:0003676">
    <property type="term" value="F:nucleic acid binding"/>
    <property type="evidence" value="ECO:0007669"/>
    <property type="project" value="InterPro"/>
</dbReference>